<evidence type="ECO:0000313" key="2">
    <source>
        <dbReference type="EMBL" id="PIC40636.1"/>
    </source>
</evidence>
<dbReference type="EMBL" id="PDUG01000003">
    <property type="protein sequence ID" value="PIC40636.1"/>
    <property type="molecule type" value="Genomic_DNA"/>
</dbReference>
<comment type="caution">
    <text evidence="2">The sequence shown here is derived from an EMBL/GenBank/DDBJ whole genome shotgun (WGS) entry which is preliminary data.</text>
</comment>
<dbReference type="AlphaFoldDB" id="A0A2G5UN08"/>
<protein>
    <submittedName>
        <fullName evidence="2">Uncharacterized protein</fullName>
    </submittedName>
</protein>
<sequence>MGRLINLILAIFILLRGHKSYLWDEGEEMRDFENERAQRNEQTKTLARDDIFGKKRLGSSYKKVILNGMFQ</sequence>
<dbReference type="Proteomes" id="UP000230233">
    <property type="component" value="Chromosome III"/>
</dbReference>
<organism evidence="2 3">
    <name type="scientific">Caenorhabditis nigoni</name>
    <dbReference type="NCBI Taxonomy" id="1611254"/>
    <lineage>
        <taxon>Eukaryota</taxon>
        <taxon>Metazoa</taxon>
        <taxon>Ecdysozoa</taxon>
        <taxon>Nematoda</taxon>
        <taxon>Chromadorea</taxon>
        <taxon>Rhabditida</taxon>
        <taxon>Rhabditina</taxon>
        <taxon>Rhabditomorpha</taxon>
        <taxon>Rhabditoidea</taxon>
        <taxon>Rhabditidae</taxon>
        <taxon>Peloderinae</taxon>
        <taxon>Caenorhabditis</taxon>
    </lineage>
</organism>
<accession>A0A2G5UN08</accession>
<name>A0A2G5UN08_9PELO</name>
<keyword evidence="3" id="KW-1185">Reference proteome</keyword>
<keyword evidence="1" id="KW-0732">Signal</keyword>
<feature type="chain" id="PRO_5013734441" evidence="1">
    <location>
        <begin position="21"/>
        <end position="71"/>
    </location>
</feature>
<reference evidence="3" key="1">
    <citation type="submission" date="2017-10" db="EMBL/GenBank/DDBJ databases">
        <title>Rapid genome shrinkage in a self-fertile nematode reveals novel sperm competition proteins.</title>
        <authorList>
            <person name="Yin D."/>
            <person name="Schwarz E.M."/>
            <person name="Thomas C.G."/>
            <person name="Felde R.L."/>
            <person name="Korf I.F."/>
            <person name="Cutter A.D."/>
            <person name="Schartner C.M."/>
            <person name="Ralston E.J."/>
            <person name="Meyer B.J."/>
            <person name="Haag E.S."/>
        </authorList>
    </citation>
    <scope>NUCLEOTIDE SEQUENCE [LARGE SCALE GENOMIC DNA]</scope>
    <source>
        <strain evidence="3">JU1422</strain>
    </source>
</reference>
<evidence type="ECO:0000256" key="1">
    <source>
        <dbReference type="SAM" id="SignalP"/>
    </source>
</evidence>
<feature type="signal peptide" evidence="1">
    <location>
        <begin position="1"/>
        <end position="20"/>
    </location>
</feature>
<proteinExistence type="predicted"/>
<gene>
    <name evidence="2" type="primary">Cnig_chr_III.g11915</name>
    <name evidence="2" type="ORF">B9Z55_011915</name>
</gene>
<evidence type="ECO:0000313" key="3">
    <source>
        <dbReference type="Proteomes" id="UP000230233"/>
    </source>
</evidence>